<organism evidence="6 7">
    <name type="scientific">Adonisia turfae CCMR0081</name>
    <dbReference type="NCBI Taxonomy" id="2292702"/>
    <lineage>
        <taxon>Bacteria</taxon>
        <taxon>Bacillati</taxon>
        <taxon>Cyanobacteriota</taxon>
        <taxon>Adonisia</taxon>
        <taxon>Adonisia turfae</taxon>
    </lineage>
</organism>
<evidence type="ECO:0000313" key="6">
    <source>
        <dbReference type="EMBL" id="NEZ56439.1"/>
    </source>
</evidence>
<feature type="transmembrane region" description="Helical" evidence="5">
    <location>
        <begin position="12"/>
        <end position="40"/>
    </location>
</feature>
<feature type="transmembrane region" description="Helical" evidence="5">
    <location>
        <begin position="109"/>
        <end position="129"/>
    </location>
</feature>
<dbReference type="RefSeq" id="WP_163698448.1">
    <property type="nucleotide sequence ID" value="NZ_QXHD01000004.1"/>
</dbReference>
<accession>A0A6M0RJU8</accession>
<dbReference type="PANTHER" id="PTHR43483">
    <property type="entry name" value="MEMBRANE TRANSPORTER PROTEIN HI_0806-RELATED"/>
    <property type="match status" value="1"/>
</dbReference>
<evidence type="ECO:0000256" key="3">
    <source>
        <dbReference type="ARBA" id="ARBA00022989"/>
    </source>
</evidence>
<sequence length="271" mass="28642">MVSLADFALFALLGLGAGTLAGMLGIGGGMVIVPGLFYLFSLMDLPSYSLMHLAAGSAMCIMIFTSAASTFSHHMRGDVHWDIFGRIIAAIGVGVLIGNLLSNHLDTHWLEIIFGSFLLLVSVKILLNWKPAFEETSSPPLVLIATVGTLIGFKSGILGIGGGAISVPFLLYCGLPMSKASGTSASFTLPIAIVGTLSFLLFSQGYTDISWATGYIYWPAVALVAPFTMLGAPIGTQLSHIISPQQLRRIFGWLLVVIGLRMFGGGIQFLA</sequence>
<evidence type="ECO:0000256" key="5">
    <source>
        <dbReference type="RuleBase" id="RU363041"/>
    </source>
</evidence>
<feature type="transmembrane region" description="Helical" evidence="5">
    <location>
        <begin position="141"/>
        <end position="172"/>
    </location>
</feature>
<dbReference type="Proteomes" id="UP000481033">
    <property type="component" value="Unassembled WGS sequence"/>
</dbReference>
<dbReference type="Pfam" id="PF01925">
    <property type="entry name" value="TauE"/>
    <property type="match status" value="1"/>
</dbReference>
<dbReference type="EMBL" id="QXHD01000004">
    <property type="protein sequence ID" value="NEZ56439.1"/>
    <property type="molecule type" value="Genomic_DNA"/>
</dbReference>
<dbReference type="AlphaFoldDB" id="A0A6M0RJU8"/>
<keyword evidence="5" id="KW-1003">Cell membrane</keyword>
<protein>
    <recommendedName>
        <fullName evidence="5">Probable membrane transporter protein</fullName>
    </recommendedName>
</protein>
<dbReference type="InterPro" id="IPR002781">
    <property type="entry name" value="TM_pro_TauE-like"/>
</dbReference>
<gene>
    <name evidence="6" type="ORF">DXZ20_12295</name>
</gene>
<reference evidence="6 7" key="1">
    <citation type="journal article" date="2020" name="Microb. Ecol.">
        <title>Ecogenomics of the Marine Benthic Filamentous Cyanobacterium Adonisia.</title>
        <authorList>
            <person name="Walter J.M."/>
            <person name="Coutinho F.H."/>
            <person name="Leomil L."/>
            <person name="Hargreaves P.I."/>
            <person name="Campeao M.E."/>
            <person name="Vieira V.V."/>
            <person name="Silva B.S."/>
            <person name="Fistarol G.O."/>
            <person name="Salomon P.S."/>
            <person name="Sawabe T."/>
            <person name="Mino S."/>
            <person name="Hosokawa M."/>
            <person name="Miyashita H."/>
            <person name="Maruyama F."/>
            <person name="van Verk M.C."/>
            <person name="Dutilh B.E."/>
            <person name="Thompson C.C."/>
            <person name="Thompson F.L."/>
        </authorList>
    </citation>
    <scope>NUCLEOTIDE SEQUENCE [LARGE SCALE GENOMIC DNA]</scope>
    <source>
        <strain evidence="6 7">CCMR0081</strain>
    </source>
</reference>
<keyword evidence="2 5" id="KW-0812">Transmembrane</keyword>
<feature type="transmembrane region" description="Helical" evidence="5">
    <location>
        <begin position="83"/>
        <end position="102"/>
    </location>
</feature>
<keyword evidence="3 5" id="KW-1133">Transmembrane helix</keyword>
<feature type="transmembrane region" description="Helical" evidence="5">
    <location>
        <begin position="184"/>
        <end position="203"/>
    </location>
</feature>
<keyword evidence="4 5" id="KW-0472">Membrane</keyword>
<proteinExistence type="inferred from homology"/>
<comment type="caution">
    <text evidence="6">The sequence shown here is derived from an EMBL/GenBank/DDBJ whole genome shotgun (WGS) entry which is preliminary data.</text>
</comment>
<evidence type="ECO:0000256" key="1">
    <source>
        <dbReference type="ARBA" id="ARBA00004141"/>
    </source>
</evidence>
<feature type="transmembrane region" description="Helical" evidence="5">
    <location>
        <begin position="52"/>
        <end position="71"/>
    </location>
</feature>
<comment type="subcellular location">
    <subcellularLocation>
        <location evidence="5">Cell membrane</location>
        <topology evidence="5">Multi-pass membrane protein</topology>
    </subcellularLocation>
    <subcellularLocation>
        <location evidence="1">Membrane</location>
        <topology evidence="1">Multi-pass membrane protein</topology>
    </subcellularLocation>
</comment>
<feature type="transmembrane region" description="Helical" evidence="5">
    <location>
        <begin position="215"/>
        <end position="238"/>
    </location>
</feature>
<evidence type="ECO:0000313" key="7">
    <source>
        <dbReference type="Proteomes" id="UP000481033"/>
    </source>
</evidence>
<name>A0A6M0RJU8_9CYAN</name>
<feature type="transmembrane region" description="Helical" evidence="5">
    <location>
        <begin position="250"/>
        <end position="270"/>
    </location>
</feature>
<comment type="similarity">
    <text evidence="5">Belongs to the 4-toluene sulfonate uptake permease (TSUP) (TC 2.A.102) family.</text>
</comment>
<keyword evidence="7" id="KW-1185">Reference proteome</keyword>
<dbReference type="PANTHER" id="PTHR43483:SF3">
    <property type="entry name" value="MEMBRANE TRANSPORTER PROTEIN HI_0806-RELATED"/>
    <property type="match status" value="1"/>
</dbReference>
<evidence type="ECO:0000256" key="4">
    <source>
        <dbReference type="ARBA" id="ARBA00023136"/>
    </source>
</evidence>
<evidence type="ECO:0000256" key="2">
    <source>
        <dbReference type="ARBA" id="ARBA00022692"/>
    </source>
</evidence>
<dbReference type="GO" id="GO:0005886">
    <property type="term" value="C:plasma membrane"/>
    <property type="evidence" value="ECO:0007669"/>
    <property type="project" value="UniProtKB-SubCell"/>
</dbReference>